<name>A0A428MIR8_9BACT</name>
<dbReference type="InterPro" id="IPR002656">
    <property type="entry name" value="Acyl_transf_3_dom"/>
</dbReference>
<dbReference type="OrthoDB" id="9796461at2"/>
<sequence>MGTSPRPLPHIRELDAVRGLAALMVFFHHLCFTSIDPAAWGRGINLLYNISGWGAYGVDLFFVLSGFLITSLLIKDRVHTAYYRDFYWKRALRILPLYLLCLLGLLLFVRHSGSYVLLSALFISNFAWLFHVQATGPFWTLAIEEQFYLLWPTVVRRRSVSELRRWAVTIILGCILLRFIAAFFGHHNYFFTFFRCDGLAAGALLACWYERRQTTPPNTLSEHIAIGAAILTGTLIFVVTSLYSPSPDTNALFAALNQTAAALLCAGAIAFLIAHSGKPWLGLFRSPLLIFFGLISYAMYMTHIYILLAYDHLRGPLLPGNLVSFATRFFGVLALTILLCLLTRYLIELPAISLRRFVLTKPTPKAEIESTLLTQ</sequence>
<accession>A0A428MIR8</accession>
<feature type="transmembrane region" description="Helical" evidence="1">
    <location>
        <begin position="286"/>
        <end position="308"/>
    </location>
</feature>
<dbReference type="GO" id="GO:0009103">
    <property type="term" value="P:lipopolysaccharide biosynthetic process"/>
    <property type="evidence" value="ECO:0007669"/>
    <property type="project" value="TreeGrafter"/>
</dbReference>
<dbReference type="Proteomes" id="UP000269669">
    <property type="component" value="Unassembled WGS sequence"/>
</dbReference>
<keyword evidence="1" id="KW-1133">Transmembrane helix</keyword>
<reference evidence="3 4" key="1">
    <citation type="submission" date="2018-12" db="EMBL/GenBank/DDBJ databases">
        <title>Sequencing of bacterial isolates from soil warming experiment in Harvard Forest, Massachusetts, USA.</title>
        <authorList>
            <person name="Deangelis K."/>
        </authorList>
    </citation>
    <scope>NUCLEOTIDE SEQUENCE [LARGE SCALE GENOMIC DNA]</scope>
    <source>
        <strain evidence="3 4">EB153</strain>
    </source>
</reference>
<proteinExistence type="predicted"/>
<feature type="transmembrane region" description="Helical" evidence="1">
    <location>
        <begin position="328"/>
        <end position="347"/>
    </location>
</feature>
<feature type="transmembrane region" description="Helical" evidence="1">
    <location>
        <begin position="115"/>
        <end position="132"/>
    </location>
</feature>
<keyword evidence="1" id="KW-0812">Transmembrane</keyword>
<feature type="transmembrane region" description="Helical" evidence="1">
    <location>
        <begin position="91"/>
        <end position="109"/>
    </location>
</feature>
<keyword evidence="1" id="KW-0472">Membrane</keyword>
<feature type="transmembrane region" description="Helical" evidence="1">
    <location>
        <begin position="46"/>
        <end position="70"/>
    </location>
</feature>
<dbReference type="RefSeq" id="WP_125485392.1">
    <property type="nucleotide sequence ID" value="NZ_RSDW01000001.1"/>
</dbReference>
<feature type="transmembrane region" description="Helical" evidence="1">
    <location>
        <begin position="220"/>
        <end position="243"/>
    </location>
</feature>
<feature type="transmembrane region" description="Helical" evidence="1">
    <location>
        <begin position="20"/>
        <end position="40"/>
    </location>
</feature>
<dbReference type="AlphaFoldDB" id="A0A428MIR8"/>
<evidence type="ECO:0000256" key="1">
    <source>
        <dbReference type="SAM" id="Phobius"/>
    </source>
</evidence>
<dbReference type="GO" id="GO:0016747">
    <property type="term" value="F:acyltransferase activity, transferring groups other than amino-acyl groups"/>
    <property type="evidence" value="ECO:0007669"/>
    <property type="project" value="InterPro"/>
</dbReference>
<feature type="transmembrane region" description="Helical" evidence="1">
    <location>
        <begin position="255"/>
        <end position="274"/>
    </location>
</feature>
<dbReference type="InterPro" id="IPR050879">
    <property type="entry name" value="Acyltransferase_3"/>
</dbReference>
<keyword evidence="4" id="KW-1185">Reference proteome</keyword>
<evidence type="ECO:0000313" key="4">
    <source>
        <dbReference type="Proteomes" id="UP000269669"/>
    </source>
</evidence>
<gene>
    <name evidence="3" type="ORF">EDE15_2356</name>
</gene>
<dbReference type="EMBL" id="RSDW01000001">
    <property type="protein sequence ID" value="RSL16831.1"/>
    <property type="molecule type" value="Genomic_DNA"/>
</dbReference>
<dbReference type="PANTHER" id="PTHR23028:SF53">
    <property type="entry name" value="ACYL_TRANSF_3 DOMAIN-CONTAINING PROTEIN"/>
    <property type="match status" value="1"/>
</dbReference>
<organism evidence="3 4">
    <name type="scientific">Edaphobacter aggregans</name>
    <dbReference type="NCBI Taxonomy" id="570835"/>
    <lineage>
        <taxon>Bacteria</taxon>
        <taxon>Pseudomonadati</taxon>
        <taxon>Acidobacteriota</taxon>
        <taxon>Terriglobia</taxon>
        <taxon>Terriglobales</taxon>
        <taxon>Acidobacteriaceae</taxon>
        <taxon>Edaphobacter</taxon>
    </lineage>
</organism>
<evidence type="ECO:0000313" key="3">
    <source>
        <dbReference type="EMBL" id="RSL16831.1"/>
    </source>
</evidence>
<dbReference type="PANTHER" id="PTHR23028">
    <property type="entry name" value="ACETYLTRANSFERASE"/>
    <property type="match status" value="1"/>
</dbReference>
<feature type="transmembrane region" description="Helical" evidence="1">
    <location>
        <begin position="190"/>
        <end position="208"/>
    </location>
</feature>
<feature type="transmembrane region" description="Helical" evidence="1">
    <location>
        <begin position="166"/>
        <end position="184"/>
    </location>
</feature>
<feature type="domain" description="Acyltransferase 3" evidence="2">
    <location>
        <begin position="12"/>
        <end position="343"/>
    </location>
</feature>
<protein>
    <submittedName>
        <fullName evidence="3">Peptidoglycan/LPS O-acetylase OafA/YrhL</fullName>
    </submittedName>
</protein>
<dbReference type="Pfam" id="PF01757">
    <property type="entry name" value="Acyl_transf_3"/>
    <property type="match status" value="1"/>
</dbReference>
<comment type="caution">
    <text evidence="3">The sequence shown here is derived from an EMBL/GenBank/DDBJ whole genome shotgun (WGS) entry which is preliminary data.</text>
</comment>
<evidence type="ECO:0000259" key="2">
    <source>
        <dbReference type="Pfam" id="PF01757"/>
    </source>
</evidence>
<dbReference type="GO" id="GO:0016020">
    <property type="term" value="C:membrane"/>
    <property type="evidence" value="ECO:0007669"/>
    <property type="project" value="TreeGrafter"/>
</dbReference>